<dbReference type="Proteomes" id="UP000501753">
    <property type="component" value="Chromosome"/>
</dbReference>
<accession>A0A3S9ZC69</accession>
<dbReference type="OrthoDB" id="3446946at2"/>
<name>A0A3S9ZC69_STRGD</name>
<protein>
    <submittedName>
        <fullName evidence="1">Type I-E CRISPR-associated protein Cse1/CasA</fullName>
    </submittedName>
</protein>
<reference evidence="1 3" key="2">
    <citation type="submission" date="2018-12" db="EMBL/GenBank/DDBJ databases">
        <title>Streptomyces griseoviridis F1-27 complete genome.</title>
        <authorList>
            <person name="Mariita R.M."/>
            <person name="Sello J.K."/>
        </authorList>
    </citation>
    <scope>NUCLEOTIDE SEQUENCE [LARGE SCALE GENOMIC DNA]</scope>
    <source>
        <strain evidence="1 3">F1-27</strain>
    </source>
</reference>
<evidence type="ECO:0000313" key="4">
    <source>
        <dbReference type="Proteomes" id="UP000501753"/>
    </source>
</evidence>
<dbReference type="Pfam" id="PF09481">
    <property type="entry name" value="CRISPR_Cse1"/>
    <property type="match status" value="1"/>
</dbReference>
<evidence type="ECO:0000313" key="2">
    <source>
        <dbReference type="EMBL" id="QCN87785.1"/>
    </source>
</evidence>
<dbReference type="Gene3D" id="1.10.132.100">
    <property type="match status" value="1"/>
</dbReference>
<dbReference type="AlphaFoldDB" id="A0A3S9ZC69"/>
<evidence type="ECO:0000313" key="1">
    <source>
        <dbReference type="EMBL" id="AZS85363.1"/>
    </source>
</evidence>
<proteinExistence type="predicted"/>
<dbReference type="Proteomes" id="UP000271291">
    <property type="component" value="Chromosome"/>
</dbReference>
<organism evidence="1 3">
    <name type="scientific">Streptomyces griseoviridis</name>
    <dbReference type="NCBI Taxonomy" id="45398"/>
    <lineage>
        <taxon>Bacteria</taxon>
        <taxon>Bacillati</taxon>
        <taxon>Actinomycetota</taxon>
        <taxon>Actinomycetes</taxon>
        <taxon>Kitasatosporales</taxon>
        <taxon>Streptomycetaceae</taxon>
        <taxon>Streptomyces</taxon>
    </lineage>
</organism>
<dbReference type="EMBL" id="CP029078">
    <property type="protein sequence ID" value="QCN87785.1"/>
    <property type="molecule type" value="Genomic_DNA"/>
</dbReference>
<evidence type="ECO:0000313" key="3">
    <source>
        <dbReference type="Proteomes" id="UP000271291"/>
    </source>
</evidence>
<reference evidence="2 4" key="1">
    <citation type="submission" date="2018-04" db="EMBL/GenBank/DDBJ databases">
        <title>Complete genome sequences of Streptomyces griseoviridis K61 and characterization of antagonistic properties of biological control agents.</title>
        <authorList>
            <person name="Mariita R.M."/>
            <person name="Sello J.K."/>
        </authorList>
    </citation>
    <scope>NUCLEOTIDE SEQUENCE [LARGE SCALE GENOMIC DNA]</scope>
    <source>
        <strain evidence="2 4">K61</strain>
    </source>
</reference>
<dbReference type="InterPro" id="IPR013381">
    <property type="entry name" value="CRISPR-assoc_prot_Cse1"/>
</dbReference>
<dbReference type="EMBL" id="CP034687">
    <property type="protein sequence ID" value="AZS85363.1"/>
    <property type="molecule type" value="Genomic_DNA"/>
</dbReference>
<gene>
    <name evidence="2" type="ORF">DDJ31_24875</name>
    <name evidence="1" type="ORF">ELQ87_14420</name>
</gene>
<dbReference type="KEGG" id="sgd:ELQ87_14420"/>
<keyword evidence="4" id="KW-1185">Reference proteome</keyword>
<sequence length="592" mass="64248">MAFPRVGGGVPRFGVRGVLTVWREAENTSPSTPTPVSFVAVDPQRGGSGLHESRPPVPAGRRVGWDPRFQPCVPAVGLDGATAHHSLCALLAQADGLAALDCASPGETVAVIEYLLAICFASGTCPSSDEDWSAWVRGGKALAPAAAWLSKEPADSWDLFHPTKPLAQNSQLAANLRKDGTGTAQLVIEHAGDYNQHFDHHHLERPNPLPAADAFRATLTQHVYGPYGRARMSGDLLGAKITNLAAGRLAGRIRVVALGRTLGETLRLNLYPPDGPGKPLNTSWTAADFERRTFVEKPKPRKPRSSADLHSSLGRSVLLRPARGPHGQIMVDRVLIGAGEILELDPARHLQDAVYSETTSGVSKPLWPSPSRALWQQAHALYGAVRDDRTGMYARLRSLLPHQRAEPQGPYQEARKGAPYQLWAVGLLANKALPVIWTHGAYPYAPGMAAHLYRASRRGSIVAEHLARTLKNAAIVAAETAFPAMRAGEETSQVARLDARYAFWPAAEDPFHELLDEVIDRGFEDDDPVSAPLVAYAMELMNMARTQLLRRLDTLPPSDRNHRARARGERLFDKAVSGGRAPAELRGETARD</sequence>